<dbReference type="GO" id="GO:0000976">
    <property type="term" value="F:transcription cis-regulatory region binding"/>
    <property type="evidence" value="ECO:0007669"/>
    <property type="project" value="TreeGrafter"/>
</dbReference>
<evidence type="ECO:0000256" key="2">
    <source>
        <dbReference type="ARBA" id="ARBA00023125"/>
    </source>
</evidence>
<dbReference type="Pfam" id="PF12625">
    <property type="entry name" value="Arabinose_bd"/>
    <property type="match status" value="1"/>
</dbReference>
<evidence type="ECO:0000256" key="1">
    <source>
        <dbReference type="ARBA" id="ARBA00023015"/>
    </source>
</evidence>
<evidence type="ECO:0000313" key="5">
    <source>
        <dbReference type="EMBL" id="QIT17822.1"/>
    </source>
</evidence>
<dbReference type="PANTHER" id="PTHR47894:SF1">
    <property type="entry name" value="HTH-TYPE TRANSCRIPTIONAL REGULATOR VQSM"/>
    <property type="match status" value="1"/>
</dbReference>
<dbReference type="InterPro" id="IPR018060">
    <property type="entry name" value="HTH_AraC"/>
</dbReference>
<dbReference type="EMBL" id="CP049806">
    <property type="protein sequence ID" value="QIT17822.1"/>
    <property type="molecule type" value="Genomic_DNA"/>
</dbReference>
<organism evidence="5 6">
    <name type="scientific">Acinetobacter pittii</name>
    <name type="common">Acinetobacter genomosp. 3</name>
    <dbReference type="NCBI Taxonomy" id="48296"/>
    <lineage>
        <taxon>Bacteria</taxon>
        <taxon>Pseudomonadati</taxon>
        <taxon>Pseudomonadota</taxon>
        <taxon>Gammaproteobacteria</taxon>
        <taxon>Moraxellales</taxon>
        <taxon>Moraxellaceae</taxon>
        <taxon>Acinetobacter</taxon>
        <taxon>Acinetobacter calcoaceticus/baumannii complex</taxon>
    </lineage>
</organism>
<accession>A0A6H0FU22</accession>
<evidence type="ECO:0000313" key="6">
    <source>
        <dbReference type="Proteomes" id="UP000501692"/>
    </source>
</evidence>
<dbReference type="Gene3D" id="1.10.10.60">
    <property type="entry name" value="Homeodomain-like"/>
    <property type="match status" value="1"/>
</dbReference>
<dbReference type="InterPro" id="IPR009057">
    <property type="entry name" value="Homeodomain-like_sf"/>
</dbReference>
<keyword evidence="3" id="KW-0804">Transcription</keyword>
<dbReference type="Pfam" id="PF12833">
    <property type="entry name" value="HTH_18"/>
    <property type="match status" value="1"/>
</dbReference>
<dbReference type="PROSITE" id="PS00041">
    <property type="entry name" value="HTH_ARAC_FAMILY_1"/>
    <property type="match status" value="1"/>
</dbReference>
<evidence type="ECO:0000259" key="4">
    <source>
        <dbReference type="PROSITE" id="PS01124"/>
    </source>
</evidence>
<dbReference type="SMART" id="SM00342">
    <property type="entry name" value="HTH_ARAC"/>
    <property type="match status" value="1"/>
</dbReference>
<dbReference type="Proteomes" id="UP000501692">
    <property type="component" value="Chromosome"/>
</dbReference>
<dbReference type="PANTHER" id="PTHR47894">
    <property type="entry name" value="HTH-TYPE TRANSCRIPTIONAL REGULATOR GADX"/>
    <property type="match status" value="1"/>
</dbReference>
<proteinExistence type="predicted"/>
<dbReference type="InterPro" id="IPR018062">
    <property type="entry name" value="HTH_AraC-typ_CS"/>
</dbReference>
<dbReference type="SUPFAM" id="SSF46689">
    <property type="entry name" value="Homeodomain-like"/>
    <property type="match status" value="1"/>
</dbReference>
<dbReference type="GO" id="GO:0005829">
    <property type="term" value="C:cytosol"/>
    <property type="evidence" value="ECO:0007669"/>
    <property type="project" value="TreeGrafter"/>
</dbReference>
<sequence length="343" mass="40787">MQFKFYESFLPTYIPLTIVELCLQEHISYEDIFSNLDLSLDDLRNKHFKLTYAELNTLTLNCITALSSDELSIKVGKYIQLHHLGIIGKLLEYSPTLADALHILERYSLLIDPTIWFKVEQQDQLIIIHYRKMIPLGDTYQFNQYSQEVLSILIIRLLTNFYDIKGLQLEFEFPTPVYSRKLNFLRCSIDWNKPETRLIIPIINLEKKSLINKKESEFYQLIKQAEYDFKVFNSIKKNWIFQVLGLIYSHINKPLNTKDFVKLLYISRSTFFRKLQEHETNYEDLIQYVRMDFASKYLIQNRGSISSLAYYLGFSHPSNFIKSFKQCFGMTPKQWQNKHNETI</sequence>
<dbReference type="PRINTS" id="PR00032">
    <property type="entry name" value="HTHARAC"/>
</dbReference>
<protein>
    <submittedName>
        <fullName evidence="5">AraC family transcriptional regulator</fullName>
    </submittedName>
</protein>
<dbReference type="RefSeq" id="WP_161282235.1">
    <property type="nucleotide sequence ID" value="NZ_CP049806.1"/>
</dbReference>
<gene>
    <name evidence="5" type="ORF">G8E09_08900</name>
</gene>
<dbReference type="AlphaFoldDB" id="A0A6H0FU22"/>
<dbReference type="InterPro" id="IPR032687">
    <property type="entry name" value="AraC-type_N"/>
</dbReference>
<feature type="domain" description="HTH araC/xylS-type" evidence="4">
    <location>
        <begin position="241"/>
        <end position="338"/>
    </location>
</feature>
<dbReference type="PROSITE" id="PS01124">
    <property type="entry name" value="HTH_ARAC_FAMILY_2"/>
    <property type="match status" value="1"/>
</dbReference>
<keyword evidence="2" id="KW-0238">DNA-binding</keyword>
<dbReference type="InterPro" id="IPR020449">
    <property type="entry name" value="Tscrpt_reg_AraC-type_HTH"/>
</dbReference>
<reference evidence="5 6" key="1">
    <citation type="submission" date="2020-03" db="EMBL/GenBank/DDBJ databases">
        <authorList>
            <person name="Zhang L."/>
            <person name="Han X."/>
            <person name="Chen Y."/>
            <person name="Yu Y."/>
        </authorList>
    </citation>
    <scope>NUCLEOTIDE SEQUENCE [LARGE SCALE GENOMIC DNA]</scope>
    <source>
        <strain evidence="5 6">A1254</strain>
    </source>
</reference>
<evidence type="ECO:0000256" key="3">
    <source>
        <dbReference type="ARBA" id="ARBA00023163"/>
    </source>
</evidence>
<dbReference type="GO" id="GO:0003700">
    <property type="term" value="F:DNA-binding transcription factor activity"/>
    <property type="evidence" value="ECO:0007669"/>
    <property type="project" value="InterPro"/>
</dbReference>
<name>A0A6H0FU22_ACIPI</name>
<keyword evidence="1" id="KW-0805">Transcription regulation</keyword>